<evidence type="ECO:0000256" key="2">
    <source>
        <dbReference type="SAM" id="Phobius"/>
    </source>
</evidence>
<dbReference type="HOGENOM" id="CLU_076587_1_0_4"/>
<dbReference type="EMBL" id="CP002820">
    <property type="protein sequence ID" value="AEG71177.1"/>
    <property type="molecule type" value="Genomic_DNA"/>
</dbReference>
<dbReference type="Proteomes" id="UP000007953">
    <property type="component" value="Plasmid megaplasmid"/>
</dbReference>
<dbReference type="KEGG" id="rsn:RSPO_m00538"/>
<feature type="transmembrane region" description="Helical" evidence="2">
    <location>
        <begin position="98"/>
        <end position="119"/>
    </location>
</feature>
<keyword evidence="2" id="KW-0812">Transmembrane</keyword>
<name>F6G9U2_RALS8</name>
<organism evidence="3 4">
    <name type="scientific">Ralstonia solanacearum (strain Po82)</name>
    <dbReference type="NCBI Taxonomy" id="1031711"/>
    <lineage>
        <taxon>Bacteria</taxon>
        <taxon>Pseudomonadati</taxon>
        <taxon>Pseudomonadota</taxon>
        <taxon>Betaproteobacteria</taxon>
        <taxon>Burkholderiales</taxon>
        <taxon>Burkholderiaceae</taxon>
        <taxon>Ralstonia</taxon>
        <taxon>Ralstonia solanacearum species complex</taxon>
    </lineage>
</organism>
<evidence type="ECO:0000256" key="1">
    <source>
        <dbReference type="SAM" id="MobiDB-lite"/>
    </source>
</evidence>
<proteinExistence type="predicted"/>
<feature type="compositionally biased region" description="Polar residues" evidence="1">
    <location>
        <begin position="15"/>
        <end position="24"/>
    </location>
</feature>
<keyword evidence="2" id="KW-0472">Membrane</keyword>
<dbReference type="AlphaFoldDB" id="F6G9U2"/>
<feature type="region of interest" description="Disordered" evidence="1">
    <location>
        <begin position="1"/>
        <end position="43"/>
    </location>
</feature>
<geneLocation type="plasmid" evidence="4"/>
<reference evidence="3 4" key="1">
    <citation type="journal article" date="2011" name="J. Bacteriol.">
        <title>Complete genome sequence of the plant pathogen Ralstonia solanacearum strain Po82.</title>
        <authorList>
            <person name="Xu J."/>
            <person name="Zheng H.J."/>
            <person name="Liu L."/>
            <person name="Pan Z.C."/>
            <person name="Prior P."/>
            <person name="Tang B."/>
            <person name="Xu J.S."/>
            <person name="Zhang H."/>
            <person name="Tian Q."/>
            <person name="Zhang L.Q."/>
            <person name="Feng J."/>
        </authorList>
    </citation>
    <scope>NUCLEOTIDE SEQUENCE [LARGE SCALE GENOMIC DNA]</scope>
    <source>
        <strain evidence="4">Po82</strain>
    </source>
</reference>
<accession>F6G9U2</accession>
<evidence type="ECO:0000313" key="4">
    <source>
        <dbReference type="Proteomes" id="UP000007953"/>
    </source>
</evidence>
<protein>
    <submittedName>
        <fullName evidence="3">Uncharacterized protein</fullName>
    </submittedName>
</protein>
<keyword evidence="3" id="KW-0614">Plasmid</keyword>
<sequence>MSAATSGLSVLDGSMGTTDPNRSSAVRLARGGNDRESASSAQAVSAVLSHRCDTSLQRQPARSAHADNPKSDASTDAPEYFSTLISLQKTRTVMFRKIIVSAAAAIVFPLPTLAADFAFQPGLSIKGHSVAQLSTEWWQWAMSTPSEVNPLRDPTGANCGTAQQGAVWFLAGGFGSSKIRRSCVVPANKPLFFPVVNMLYYPAKGNDTYTCEQAKASAALNNESAVDLFVELNGFALDNVKKYRVASEKCFDIFKRIQPEQRPYEAYPSASDGYWVLLKPLKRGRYTLKFGGRYNQESTDYGHMIQDIEYELIAQ</sequence>
<evidence type="ECO:0000313" key="3">
    <source>
        <dbReference type="EMBL" id="AEG71177.1"/>
    </source>
</evidence>
<keyword evidence="2" id="KW-1133">Transmembrane helix</keyword>
<feature type="region of interest" description="Disordered" evidence="1">
    <location>
        <begin position="55"/>
        <end position="75"/>
    </location>
</feature>
<gene>
    <name evidence="3" type="ordered locus">RSPO_m00538</name>
</gene>